<protein>
    <submittedName>
        <fullName evidence="1">DUF4254 domain-containing protein</fullName>
    </submittedName>
</protein>
<dbReference type="OrthoDB" id="9805817at2"/>
<proteinExistence type="predicted"/>
<dbReference type="RefSeq" id="WP_120488548.1">
    <property type="nucleotide sequence ID" value="NZ_CP029149.1"/>
</dbReference>
<accession>A0A6P1QRS5</accession>
<dbReference type="AlphaFoldDB" id="A0A6P1QRS5"/>
<reference evidence="1 2" key="1">
    <citation type="submission" date="2018-04" db="EMBL/GenBank/DDBJ databases">
        <title>Characteristic and Complete Genome Sequencing of A Novel Member of Infective Endocarditis Causative Bacteria: Bergeyella cardium QL-PH.</title>
        <authorList>
            <person name="Pan H."/>
            <person name="Sun E."/>
            <person name="Zhang Y."/>
        </authorList>
    </citation>
    <scope>NUCLEOTIDE SEQUENCE [LARGE SCALE GENOMIC DNA]</scope>
    <source>
        <strain evidence="1 2">HPQL</strain>
    </source>
</reference>
<sequence>MTFTEQAWQIFNKSIEDYHFFDSVDQPESNPYPQNTLEHLLYSKNWIDTVQWHLEDIIRDENISPEEALKIKRRIDSSNQKRTDLVEYIDQWFYNEYKDITPEANAKINTETPAWAVDRLSILALKIYHMALEAGRETASEEHRIKCQNKLEILLEQRADLSSSIDCLLNDIESGRVKMKLYKQMKMYNDESLNPVLYKNKK</sequence>
<organism evidence="1 2">
    <name type="scientific">Bergeyella cardium</name>
    <dbReference type="NCBI Taxonomy" id="1585976"/>
    <lineage>
        <taxon>Bacteria</taxon>
        <taxon>Pseudomonadati</taxon>
        <taxon>Bacteroidota</taxon>
        <taxon>Flavobacteriia</taxon>
        <taxon>Flavobacteriales</taxon>
        <taxon>Weeksellaceae</taxon>
        <taxon>Bergeyella</taxon>
    </lineage>
</organism>
<dbReference type="Pfam" id="PF14063">
    <property type="entry name" value="DUF4254"/>
    <property type="match status" value="1"/>
</dbReference>
<dbReference type="Proteomes" id="UP000464318">
    <property type="component" value="Chromosome"/>
</dbReference>
<evidence type="ECO:0000313" key="1">
    <source>
        <dbReference type="EMBL" id="QHN64792.1"/>
    </source>
</evidence>
<name>A0A6P1QRS5_9FLAO</name>
<dbReference type="InterPro" id="IPR025350">
    <property type="entry name" value="DUF4254"/>
</dbReference>
<keyword evidence="2" id="KW-1185">Reference proteome</keyword>
<gene>
    <name evidence="1" type="ORF">DBX24_02225</name>
</gene>
<dbReference type="EMBL" id="CP029149">
    <property type="protein sequence ID" value="QHN64792.1"/>
    <property type="molecule type" value="Genomic_DNA"/>
</dbReference>
<evidence type="ECO:0000313" key="2">
    <source>
        <dbReference type="Proteomes" id="UP000464318"/>
    </source>
</evidence>
<dbReference type="KEGG" id="bcad:DBX24_02225"/>